<evidence type="ECO:0000256" key="4">
    <source>
        <dbReference type="SAM" id="Phobius"/>
    </source>
</evidence>
<reference evidence="6" key="1">
    <citation type="submission" date="2019-01" db="EMBL/GenBank/DDBJ databases">
        <title>Colletotrichum abscissum LGMF1257.</title>
        <authorList>
            <person name="Baroncelli R."/>
        </authorList>
    </citation>
    <scope>NUCLEOTIDE SEQUENCE</scope>
    <source>
        <strain evidence="6">Ca142</strain>
    </source>
</reference>
<evidence type="ECO:0000256" key="1">
    <source>
        <dbReference type="ARBA" id="ARBA00006721"/>
    </source>
</evidence>
<keyword evidence="7" id="KW-1185">Reference proteome</keyword>
<gene>
    <name evidence="6" type="ORF">CABS02_05724</name>
</gene>
<sequence>MHKTSRMAFLPIRPTSKRDLCIIAAVFVTVVLFLHNPFPDHIPRPGGTASKVSSTGLMSAIQNSTLGFEKIFVVGLPSRTDRRDGMILQAALSEIEINFVDGVPGNTVVDKAIPKTSEHDRLHDGAIGCWRGHMTALEEIVRHNLSSALILEDDVDWDIRIRKQLHDFALSAQTLTQPLPDGPATYADPTYPRPVENSPEVVPDIPFDYLPATVAPKTSPYGDDWDLLWIGHCGMHFPFRDNKSIPKARIIRSNDVTVAPKKNLWTFNIPFTLKETYPEHTRAYHHAQEGVCTLGYAISQRGARKLLHEVALKDVSDAYDILLRFFCEGAKGRKPHNCLTTQPALFHHHRPAGPNSAMSDIGNHGDGFREVSMTDMVRWSVRLNADALLEGRTDFVDQYPDDK</sequence>
<dbReference type="PANTHER" id="PTHR10730:SF53">
    <property type="entry name" value="GLYCOSYLTRANSFERASE 25 FAMILY MEMBER"/>
    <property type="match status" value="1"/>
</dbReference>
<dbReference type="EMBL" id="SDAQ01000026">
    <property type="protein sequence ID" value="KAI3554005.1"/>
    <property type="molecule type" value="Genomic_DNA"/>
</dbReference>
<dbReference type="OrthoDB" id="47375at2759"/>
<evidence type="ECO:0000256" key="3">
    <source>
        <dbReference type="ARBA" id="ARBA00022679"/>
    </source>
</evidence>
<evidence type="ECO:0000313" key="7">
    <source>
        <dbReference type="Proteomes" id="UP001056436"/>
    </source>
</evidence>
<accession>A0A9P9XHK3</accession>
<feature type="domain" description="Glycosyl transferase family 25" evidence="5">
    <location>
        <begin position="69"/>
        <end position="169"/>
    </location>
</feature>
<comment type="similarity">
    <text evidence="1">Belongs to the glycosyltransferase 25 family.</text>
</comment>
<proteinExistence type="inferred from homology"/>
<keyword evidence="2" id="KW-0328">Glycosyltransferase</keyword>
<feature type="transmembrane region" description="Helical" evidence="4">
    <location>
        <begin position="20"/>
        <end position="38"/>
    </location>
</feature>
<keyword evidence="4" id="KW-0812">Transmembrane</keyword>
<keyword evidence="4" id="KW-1133">Transmembrane helix</keyword>
<dbReference type="InterPro" id="IPR002654">
    <property type="entry name" value="Glyco_trans_25"/>
</dbReference>
<organism evidence="6 7">
    <name type="scientific">Colletotrichum abscissum</name>
    <dbReference type="NCBI Taxonomy" id="1671311"/>
    <lineage>
        <taxon>Eukaryota</taxon>
        <taxon>Fungi</taxon>
        <taxon>Dikarya</taxon>
        <taxon>Ascomycota</taxon>
        <taxon>Pezizomycotina</taxon>
        <taxon>Sordariomycetes</taxon>
        <taxon>Hypocreomycetidae</taxon>
        <taxon>Glomerellales</taxon>
        <taxon>Glomerellaceae</taxon>
        <taxon>Colletotrichum</taxon>
        <taxon>Colletotrichum acutatum species complex</taxon>
    </lineage>
</organism>
<dbReference type="CDD" id="cd06532">
    <property type="entry name" value="Glyco_transf_25"/>
    <property type="match status" value="1"/>
</dbReference>
<comment type="caution">
    <text evidence="6">The sequence shown here is derived from an EMBL/GenBank/DDBJ whole genome shotgun (WGS) entry which is preliminary data.</text>
</comment>
<name>A0A9P9XHK3_9PEZI</name>
<dbReference type="PANTHER" id="PTHR10730">
    <property type="entry name" value="PROCOLLAGEN-LYSINE,2-OXOGLUTARATE 5-DIOXYGENASE/GLYCOSYLTRANSFERASE 25 FAMILY MEMBER"/>
    <property type="match status" value="1"/>
</dbReference>
<dbReference type="AlphaFoldDB" id="A0A9P9XHK3"/>
<evidence type="ECO:0000256" key="2">
    <source>
        <dbReference type="ARBA" id="ARBA00022676"/>
    </source>
</evidence>
<protein>
    <recommendedName>
        <fullName evidence="5">Glycosyl transferase family 25 domain-containing protein</fullName>
    </recommendedName>
</protein>
<evidence type="ECO:0000313" key="6">
    <source>
        <dbReference type="EMBL" id="KAI3554005.1"/>
    </source>
</evidence>
<dbReference type="GO" id="GO:0016740">
    <property type="term" value="F:transferase activity"/>
    <property type="evidence" value="ECO:0007669"/>
    <property type="project" value="UniProtKB-KW"/>
</dbReference>
<dbReference type="Pfam" id="PF01755">
    <property type="entry name" value="Glyco_transf_25"/>
    <property type="match status" value="1"/>
</dbReference>
<keyword evidence="4" id="KW-0472">Membrane</keyword>
<keyword evidence="3" id="KW-0808">Transferase</keyword>
<dbReference type="InterPro" id="IPR050757">
    <property type="entry name" value="Collagen_mod_GT25"/>
</dbReference>
<evidence type="ECO:0000259" key="5">
    <source>
        <dbReference type="Pfam" id="PF01755"/>
    </source>
</evidence>
<dbReference type="Proteomes" id="UP001056436">
    <property type="component" value="Unassembled WGS sequence"/>
</dbReference>